<dbReference type="EMBL" id="CP013023">
    <property type="protein sequence ID" value="ANF96386.1"/>
    <property type="molecule type" value="Genomic_DNA"/>
</dbReference>
<evidence type="ECO:0000256" key="1">
    <source>
        <dbReference type="SAM" id="Phobius"/>
    </source>
</evidence>
<keyword evidence="3" id="KW-1185">Reference proteome</keyword>
<reference evidence="2 3" key="2">
    <citation type="journal article" date="2016" name="Int. J. Syst. Evol. Microbiol.">
        <title>Paenibacillus bovis sp. nov., isolated from raw yak (Bos grunniens) milk.</title>
        <authorList>
            <person name="Gao C."/>
            <person name="Han J."/>
            <person name="Liu Z."/>
            <person name="Xu X."/>
            <person name="Hang F."/>
            <person name="Wu Z."/>
        </authorList>
    </citation>
    <scope>NUCLEOTIDE SEQUENCE [LARGE SCALE GENOMIC DNA]</scope>
    <source>
        <strain evidence="2 3">BD3526</strain>
    </source>
</reference>
<reference evidence="3" key="1">
    <citation type="submission" date="2015-10" db="EMBL/GenBank/DDBJ databases">
        <title>Genome of Paenibacillus bovis sp. nov.</title>
        <authorList>
            <person name="Wu Z."/>
            <person name="Gao C."/>
            <person name="Liu Z."/>
            <person name="Zheng H."/>
        </authorList>
    </citation>
    <scope>NUCLEOTIDE SEQUENCE [LARGE SCALE GENOMIC DNA]</scope>
    <source>
        <strain evidence="3">BD3526</strain>
    </source>
</reference>
<dbReference type="STRING" id="1616788.AR543_10470"/>
<dbReference type="KEGG" id="pbv:AR543_10470"/>
<name>A0A172ZFH0_9BACL</name>
<gene>
    <name evidence="2" type="ORF">AR543_10470</name>
</gene>
<keyword evidence="1" id="KW-1133">Transmembrane helix</keyword>
<evidence type="ECO:0000313" key="2">
    <source>
        <dbReference type="EMBL" id="ANF96386.1"/>
    </source>
</evidence>
<organism evidence="2 3">
    <name type="scientific">Paenibacillus bovis</name>
    <dbReference type="NCBI Taxonomy" id="1616788"/>
    <lineage>
        <taxon>Bacteria</taxon>
        <taxon>Bacillati</taxon>
        <taxon>Bacillota</taxon>
        <taxon>Bacilli</taxon>
        <taxon>Bacillales</taxon>
        <taxon>Paenibacillaceae</taxon>
        <taxon>Paenibacillus</taxon>
    </lineage>
</organism>
<evidence type="ECO:0000313" key="3">
    <source>
        <dbReference type="Proteomes" id="UP000078148"/>
    </source>
</evidence>
<keyword evidence="1" id="KW-0812">Transmembrane</keyword>
<sequence length="84" mass="9997">MPTSSLRVYLLYFQFELLIFTQKNHRVIQQTLPAGQFRILMKMAKPPLTTMKLVLYHLQIMMHLVFFYIRPIMLPNPFQAAIIT</sequence>
<keyword evidence="1" id="KW-0472">Membrane</keyword>
<dbReference type="AlphaFoldDB" id="A0A172ZFH0"/>
<accession>A0A172ZFH0</accession>
<proteinExistence type="predicted"/>
<dbReference type="Proteomes" id="UP000078148">
    <property type="component" value="Chromosome"/>
</dbReference>
<protein>
    <submittedName>
        <fullName evidence="2">Uncharacterized protein</fullName>
    </submittedName>
</protein>
<feature type="transmembrane region" description="Helical" evidence="1">
    <location>
        <begin position="53"/>
        <end position="69"/>
    </location>
</feature>